<dbReference type="AlphaFoldDB" id="A0A835SUY9"/>
<reference evidence="2" key="1">
    <citation type="journal article" date="2020" name="bioRxiv">
        <title>Comparative genomics of Chlamydomonas.</title>
        <authorList>
            <person name="Craig R.J."/>
            <person name="Hasan A.R."/>
            <person name="Ness R.W."/>
            <person name="Keightley P.D."/>
        </authorList>
    </citation>
    <scope>NUCLEOTIDE SEQUENCE</scope>
    <source>
        <strain evidence="2">SAG 7.73</strain>
    </source>
</reference>
<dbReference type="EMBL" id="JAEHOC010000041">
    <property type="protein sequence ID" value="KAG2427260.1"/>
    <property type="molecule type" value="Genomic_DNA"/>
</dbReference>
<feature type="region of interest" description="Disordered" evidence="1">
    <location>
        <begin position="557"/>
        <end position="707"/>
    </location>
</feature>
<sequence length="929" mass="93957">MVEPATSPEQRLQPGASPSGRHLDDPRSQPSPRVGGTREGLSTPSASKPPVRWGSGAKRRESSDSISGALPPAALGSPAGGRGSALLAAAAAGRVGSTSVRFADHPPVSALKRDGSQRDTTTSGGGAEHSDISGLLPGAAPGPRISRVRLADNYDGDGDGASVVASDTGLSAGGGQASRANSGTSVVGANKPDAAESRAVTQLASKLIARDINYRQEFESIMETFGAVFPKSCLENFFDTHAIALPNNRQMMILTLYQAGESGDRIDGVALLKDLDRAAFKRFAIASGKGAPGAEAGGKRASVTSVQRSDKSRILTLVSTQLNRDKSFSINAGGDELTDAAHIQELIEQIDLNNILIPIGTRAKYVPATDDPESFQVPVWSLRAMHKRKQERERFLIGNDPDFKKLGQTGRDALRKRLARRSMFQQQEIIANAVVAAARAAVEPSVRRVEHSIHSAAPSRMGSFQQSRSGSLNRGSSMDIGGGGPMRPRSAAPPRAPGVMPGGGLRPVSAMPPRAPPPSTPPGAESASGALGSGVGVSPRGGLTVKPVTVAVGSGVSPSLAAKRPSDPDATPLRPAPLLHSDKGNGGAEHDNTNNLYRHGGGGGGGGRAPATPPHVAPRSPAHLGGGHDLDAAEAAIRRLAAKSFGRAPPAADGDGDDDDRRPLIKPSAAASSGAGGGQGRSPRRSTDDNGIVDIHGVYSNDNSEPGAAAVAPFAHAAAAAAAAVAAVVDAPGASAPSVTSFSDRDASGLIGPEQDQPDAPRRPPHPDPPSPRLLSTSQGRSTSGAAALSSSRPGTSSGGVAVGKSPRPSSDAPLAGVAPPRPPSQDAAARSASGLKKHLSAASHASGTGSGSGAVRGASADLSDDDGGESLPGRTLHSAGPAPALGSPSRRQSSSTSQPHSPTPLTAAGSHRLLDPGVPPAVAEEPSE</sequence>
<feature type="compositionally biased region" description="Polar residues" evidence="1">
    <location>
        <begin position="178"/>
        <end position="187"/>
    </location>
</feature>
<dbReference type="Proteomes" id="UP000650467">
    <property type="component" value="Unassembled WGS sequence"/>
</dbReference>
<name>A0A835SUY9_CHLIN</name>
<feature type="compositionally biased region" description="Gly residues" evidence="1">
    <location>
        <begin position="599"/>
        <end position="608"/>
    </location>
</feature>
<feature type="compositionally biased region" description="Low complexity" evidence="1">
    <location>
        <begin position="84"/>
        <end position="94"/>
    </location>
</feature>
<keyword evidence="3" id="KW-1185">Reference proteome</keyword>
<feature type="region of interest" description="Disordered" evidence="1">
    <location>
        <begin position="165"/>
        <end position="190"/>
    </location>
</feature>
<comment type="caution">
    <text evidence="2">The sequence shown here is derived from an EMBL/GenBank/DDBJ whole genome shotgun (WGS) entry which is preliminary data.</text>
</comment>
<feature type="region of interest" description="Disordered" evidence="1">
    <location>
        <begin position="731"/>
        <end position="929"/>
    </location>
</feature>
<evidence type="ECO:0000256" key="1">
    <source>
        <dbReference type="SAM" id="MobiDB-lite"/>
    </source>
</evidence>
<feature type="region of interest" description="Disordered" evidence="1">
    <location>
        <begin position="453"/>
        <end position="538"/>
    </location>
</feature>
<proteinExistence type="predicted"/>
<feature type="compositionally biased region" description="Polar residues" evidence="1">
    <location>
        <begin position="462"/>
        <end position="476"/>
    </location>
</feature>
<feature type="compositionally biased region" description="Low complexity" evidence="1">
    <location>
        <begin position="888"/>
        <end position="905"/>
    </location>
</feature>
<feature type="compositionally biased region" description="Basic and acidic residues" evidence="1">
    <location>
        <begin position="580"/>
        <end position="592"/>
    </location>
</feature>
<evidence type="ECO:0000313" key="2">
    <source>
        <dbReference type="EMBL" id="KAG2427260.1"/>
    </source>
</evidence>
<gene>
    <name evidence="2" type="ORF">HXX76_012456</name>
</gene>
<organism evidence="2 3">
    <name type="scientific">Chlamydomonas incerta</name>
    <dbReference type="NCBI Taxonomy" id="51695"/>
    <lineage>
        <taxon>Eukaryota</taxon>
        <taxon>Viridiplantae</taxon>
        <taxon>Chlorophyta</taxon>
        <taxon>core chlorophytes</taxon>
        <taxon>Chlorophyceae</taxon>
        <taxon>CS clade</taxon>
        <taxon>Chlamydomonadales</taxon>
        <taxon>Chlamydomonadaceae</taxon>
        <taxon>Chlamydomonas</taxon>
    </lineage>
</organism>
<protein>
    <submittedName>
        <fullName evidence="2">Uncharacterized protein</fullName>
    </submittedName>
</protein>
<evidence type="ECO:0000313" key="3">
    <source>
        <dbReference type="Proteomes" id="UP000650467"/>
    </source>
</evidence>
<accession>A0A835SUY9</accession>
<dbReference type="OrthoDB" id="544020at2759"/>
<feature type="region of interest" description="Disordered" evidence="1">
    <location>
        <begin position="1"/>
        <end position="141"/>
    </location>
</feature>
<feature type="compositionally biased region" description="Low complexity" evidence="1">
    <location>
        <begin position="67"/>
        <end position="77"/>
    </location>
</feature>
<feature type="compositionally biased region" description="Polar residues" evidence="1">
    <location>
        <begin position="774"/>
        <end position="796"/>
    </location>
</feature>